<dbReference type="Proteomes" id="UP001141806">
    <property type="component" value="Unassembled WGS sequence"/>
</dbReference>
<dbReference type="GO" id="GO:0051537">
    <property type="term" value="F:2 iron, 2 sulfur cluster binding"/>
    <property type="evidence" value="ECO:0007669"/>
    <property type="project" value="TreeGrafter"/>
</dbReference>
<dbReference type="PROSITE" id="PS50810">
    <property type="entry name" value="FRATAXIN_2"/>
    <property type="match status" value="1"/>
</dbReference>
<dbReference type="InterPro" id="IPR002908">
    <property type="entry name" value="Frataxin/CyaY"/>
</dbReference>
<comment type="caution">
    <text evidence="4">The sequence shown here is derived from an EMBL/GenBank/DDBJ whole genome shotgun (WGS) entry which is preliminary data.</text>
</comment>
<dbReference type="GO" id="GO:0016226">
    <property type="term" value="P:iron-sulfur cluster assembly"/>
    <property type="evidence" value="ECO:0007669"/>
    <property type="project" value="InterPro"/>
</dbReference>
<comment type="similarity">
    <text evidence="1">Belongs to the frataxin family.</text>
</comment>
<dbReference type="OrthoDB" id="1897642at2759"/>
<dbReference type="GO" id="GO:0034986">
    <property type="term" value="F:iron chaperone activity"/>
    <property type="evidence" value="ECO:0007669"/>
    <property type="project" value="TreeGrafter"/>
</dbReference>
<dbReference type="GO" id="GO:0005739">
    <property type="term" value="C:mitochondrion"/>
    <property type="evidence" value="ECO:0007669"/>
    <property type="project" value="TreeGrafter"/>
</dbReference>
<keyword evidence="2" id="KW-0813">Transport</keyword>
<organism evidence="4 5">
    <name type="scientific">Protea cynaroides</name>
    <dbReference type="NCBI Taxonomy" id="273540"/>
    <lineage>
        <taxon>Eukaryota</taxon>
        <taxon>Viridiplantae</taxon>
        <taxon>Streptophyta</taxon>
        <taxon>Embryophyta</taxon>
        <taxon>Tracheophyta</taxon>
        <taxon>Spermatophyta</taxon>
        <taxon>Magnoliopsida</taxon>
        <taxon>Proteales</taxon>
        <taxon>Proteaceae</taxon>
        <taxon>Protea</taxon>
    </lineage>
</organism>
<keyword evidence="2" id="KW-0410">Iron transport</keyword>
<dbReference type="GO" id="GO:0008199">
    <property type="term" value="F:ferric iron binding"/>
    <property type="evidence" value="ECO:0007669"/>
    <property type="project" value="InterPro"/>
</dbReference>
<name>A0A9Q0QXM7_9MAGN</name>
<sequence length="145" mass="16526">MNEASSALVSTPALLKEFSALGLRISTTPKDLLPLIIVLFLRRKSFTAWLIQDLQEKLEVILVILFLRRKSFTAWPIQDLQENLEEYGDYVQIDGFDIDYANQVLTLKLGNLGTSVLNKQTPNRQIWLSSPVRASMIQQRSTYLA</sequence>
<proteinExistence type="inferred from homology"/>
<keyword evidence="3" id="KW-0408">Iron</keyword>
<dbReference type="PANTHER" id="PTHR16821:SF2">
    <property type="entry name" value="FRATAXIN, MITOCHONDRIAL"/>
    <property type="match status" value="1"/>
</dbReference>
<dbReference type="Gene3D" id="3.30.920.10">
    <property type="entry name" value="Frataxin/CyaY"/>
    <property type="match status" value="1"/>
</dbReference>
<reference evidence="4" key="1">
    <citation type="journal article" date="2023" name="Plant J.">
        <title>The genome of the king protea, Protea cynaroides.</title>
        <authorList>
            <person name="Chang J."/>
            <person name="Duong T.A."/>
            <person name="Schoeman C."/>
            <person name="Ma X."/>
            <person name="Roodt D."/>
            <person name="Barker N."/>
            <person name="Li Z."/>
            <person name="Van de Peer Y."/>
            <person name="Mizrachi E."/>
        </authorList>
    </citation>
    <scope>NUCLEOTIDE SEQUENCE</scope>
    <source>
        <tissue evidence="4">Young leaves</tissue>
    </source>
</reference>
<gene>
    <name evidence="4" type="ORF">NE237_000600</name>
</gene>
<dbReference type="EMBL" id="JAMYWD010000003">
    <property type="protein sequence ID" value="KAJ4975494.1"/>
    <property type="molecule type" value="Genomic_DNA"/>
</dbReference>
<keyword evidence="2" id="KW-0406">Ion transport</keyword>
<evidence type="ECO:0000256" key="2">
    <source>
        <dbReference type="ARBA" id="ARBA00022496"/>
    </source>
</evidence>
<keyword evidence="5" id="KW-1185">Reference proteome</keyword>
<dbReference type="SUPFAM" id="SSF55387">
    <property type="entry name" value="Frataxin/Nqo15-like"/>
    <property type="match status" value="1"/>
</dbReference>
<evidence type="ECO:0000313" key="4">
    <source>
        <dbReference type="EMBL" id="KAJ4975494.1"/>
    </source>
</evidence>
<dbReference type="GO" id="GO:0006826">
    <property type="term" value="P:iron ion transport"/>
    <property type="evidence" value="ECO:0007669"/>
    <property type="project" value="UniProtKB-KW"/>
</dbReference>
<dbReference type="PROSITE" id="PS01344">
    <property type="entry name" value="FRATAXIN_1"/>
    <property type="match status" value="1"/>
</dbReference>
<dbReference type="InterPro" id="IPR020895">
    <property type="entry name" value="Frataxin_CS"/>
</dbReference>
<dbReference type="Pfam" id="PF01491">
    <property type="entry name" value="Frataxin_Cyay"/>
    <property type="match status" value="1"/>
</dbReference>
<dbReference type="SMART" id="SM01219">
    <property type="entry name" value="Frataxin_Cyay"/>
    <property type="match status" value="1"/>
</dbReference>
<dbReference type="GO" id="GO:0006879">
    <property type="term" value="P:intracellular iron ion homeostasis"/>
    <property type="evidence" value="ECO:0007669"/>
    <property type="project" value="TreeGrafter"/>
</dbReference>
<dbReference type="AlphaFoldDB" id="A0A9Q0QXM7"/>
<dbReference type="PANTHER" id="PTHR16821">
    <property type="entry name" value="FRATAXIN"/>
    <property type="match status" value="1"/>
</dbReference>
<evidence type="ECO:0000256" key="1">
    <source>
        <dbReference type="ARBA" id="ARBA00008183"/>
    </source>
</evidence>
<accession>A0A9Q0QXM7</accession>
<dbReference type="GO" id="GO:0008198">
    <property type="term" value="F:ferrous iron binding"/>
    <property type="evidence" value="ECO:0007669"/>
    <property type="project" value="TreeGrafter"/>
</dbReference>
<evidence type="ECO:0000313" key="5">
    <source>
        <dbReference type="Proteomes" id="UP001141806"/>
    </source>
</evidence>
<dbReference type="InterPro" id="IPR036524">
    <property type="entry name" value="Frataxin/CyaY_sf"/>
</dbReference>
<dbReference type="GO" id="GO:0004322">
    <property type="term" value="F:ferroxidase activity"/>
    <property type="evidence" value="ECO:0007669"/>
    <property type="project" value="TreeGrafter"/>
</dbReference>
<protein>
    <submittedName>
        <fullName evidence="4">Uncharacterized protein</fullName>
    </submittedName>
</protein>
<evidence type="ECO:0000256" key="3">
    <source>
        <dbReference type="ARBA" id="ARBA00023004"/>
    </source>
</evidence>